<dbReference type="SMART" id="SM00220">
    <property type="entry name" value="S_TKc"/>
    <property type="match status" value="1"/>
</dbReference>
<evidence type="ECO:0000256" key="9">
    <source>
        <dbReference type="SAM" id="SignalP"/>
    </source>
</evidence>
<dbReference type="EMBL" id="JAEHOE010000017">
    <property type="protein sequence ID" value="KAG2496743.1"/>
    <property type="molecule type" value="Genomic_DNA"/>
</dbReference>
<feature type="region of interest" description="Disordered" evidence="7">
    <location>
        <begin position="330"/>
        <end position="385"/>
    </location>
</feature>
<feature type="compositionally biased region" description="Polar residues" evidence="7">
    <location>
        <begin position="428"/>
        <end position="438"/>
    </location>
</feature>
<dbReference type="InterPro" id="IPR017441">
    <property type="entry name" value="Protein_kinase_ATP_BS"/>
</dbReference>
<dbReference type="GO" id="GO:0004674">
    <property type="term" value="F:protein serine/threonine kinase activity"/>
    <property type="evidence" value="ECO:0007669"/>
    <property type="project" value="UniProtKB-KW"/>
</dbReference>
<dbReference type="InterPro" id="IPR011009">
    <property type="entry name" value="Kinase-like_dom_sf"/>
</dbReference>
<accession>A0A835Y677</accession>
<feature type="transmembrane region" description="Helical" evidence="8">
    <location>
        <begin position="301"/>
        <end position="325"/>
    </location>
</feature>
<dbReference type="Gene3D" id="3.30.200.20">
    <property type="entry name" value="Phosphorylase Kinase, domain 1"/>
    <property type="match status" value="1"/>
</dbReference>
<reference evidence="11" key="1">
    <citation type="journal article" date="2020" name="bioRxiv">
        <title>Comparative genomics of Chlamydomonas.</title>
        <authorList>
            <person name="Craig R.J."/>
            <person name="Hasan A.R."/>
            <person name="Ness R.W."/>
            <person name="Keightley P.D."/>
        </authorList>
    </citation>
    <scope>NUCLEOTIDE SEQUENCE</scope>
    <source>
        <strain evidence="11">CCAP 11/70</strain>
    </source>
</reference>
<feature type="region of interest" description="Disordered" evidence="7">
    <location>
        <begin position="397"/>
        <end position="441"/>
    </location>
</feature>
<keyword evidence="4" id="KW-0418">Kinase</keyword>
<dbReference type="Proteomes" id="UP000612055">
    <property type="component" value="Unassembled WGS sequence"/>
</dbReference>
<dbReference type="Pfam" id="PF07714">
    <property type="entry name" value="PK_Tyr_Ser-Thr"/>
    <property type="match status" value="1"/>
</dbReference>
<sequence>MCARRAPHHTCLLRALACILVYSVVTPELTVRAERYARGVTVFTGVELALAFIDDRRIFPVPIRRNLTIRGSPSLPELPLINLTARQRAVLLNNVTLAFEEVVLYKWRKDNFLRADGLDLLAPSPPGTLAFVVARDCPGLLEVCYPNSLMQQNYAAVLRPPQVPGEQRVLMGVPQDGCINTTTGLANRCWAAVQWDIDYAITGADLDLTGKPQPNNYIFVLTNVHGWCRTLVSMECLKSLSSPIGCILLALNNNTLPPVLDWLAPPPPPGSAAAPALAADAGGGAVGPAAPAPAQGTPVTAIVAGTVVGGVVALAAVAVVAFLLVRRRRRRRSAGQGPDGKDASAASGEASSKGNQSSKFEEASSDLELGQSGAATPRDHHDSSLAANGDILASHASRAGPGVAAARSTPDPDPTSKVSAGLDPATDTEYNTGTTRHGTQGHVMSTLEGSAAKNDDLDGAPVELPVVLAFPPTTSAVRQHTLPILQPAISRVCSTKHAHAGGGDCTGGSSTSGALGAASGSLTGLANCTSQASSDSSAPLATAAAPETVTLLPSVLGKGAFGRVVEGRYQGRRVAVKLMLESLTDVAADEIRERVLPFVQELDLLARCEHPNVVRLLAASLAPPRPFIVLELMEISLDKLLYGSEKPAVLPVHLVLHIAREVAQGLEYLHPHVMHRDLKPANILLRDPWGSHPLVKITDFGLARIRETMLFTQDPAAYTAPECFDLGAAGGITHKADMFSFGVVLWEMLSGAKPWPGLGPVVIAVQVTMHNRRLPLPPAEPPGGGPERWPPKLVSLIHECFDADPMRRPAAAEAVKRLECYRQVMQAEGSLLPLG</sequence>
<dbReference type="InterPro" id="IPR000719">
    <property type="entry name" value="Prot_kinase_dom"/>
</dbReference>
<evidence type="ECO:0000256" key="5">
    <source>
        <dbReference type="ARBA" id="ARBA00022840"/>
    </source>
</evidence>
<proteinExistence type="predicted"/>
<keyword evidence="5 6" id="KW-0067">ATP-binding</keyword>
<evidence type="ECO:0000256" key="1">
    <source>
        <dbReference type="ARBA" id="ARBA00022527"/>
    </source>
</evidence>
<dbReference type="InterPro" id="IPR001245">
    <property type="entry name" value="Ser-Thr/Tyr_kinase_cat_dom"/>
</dbReference>
<evidence type="ECO:0000313" key="12">
    <source>
        <dbReference type="Proteomes" id="UP000612055"/>
    </source>
</evidence>
<keyword evidence="8" id="KW-1133">Transmembrane helix</keyword>
<feature type="signal peptide" evidence="9">
    <location>
        <begin position="1"/>
        <end position="23"/>
    </location>
</feature>
<evidence type="ECO:0000256" key="7">
    <source>
        <dbReference type="SAM" id="MobiDB-lite"/>
    </source>
</evidence>
<feature type="chain" id="PRO_5032309636" description="Protein kinase domain-containing protein" evidence="9">
    <location>
        <begin position="24"/>
        <end position="835"/>
    </location>
</feature>
<evidence type="ECO:0000256" key="8">
    <source>
        <dbReference type="SAM" id="Phobius"/>
    </source>
</evidence>
<evidence type="ECO:0000256" key="3">
    <source>
        <dbReference type="ARBA" id="ARBA00022741"/>
    </source>
</evidence>
<keyword evidence="3 6" id="KW-0547">Nucleotide-binding</keyword>
<feature type="binding site" evidence="6">
    <location>
        <position position="577"/>
    </location>
    <ligand>
        <name>ATP</name>
        <dbReference type="ChEBI" id="CHEBI:30616"/>
    </ligand>
</feature>
<name>A0A835Y677_9CHLO</name>
<dbReference type="PROSITE" id="PS00107">
    <property type="entry name" value="PROTEIN_KINASE_ATP"/>
    <property type="match status" value="1"/>
</dbReference>
<gene>
    <name evidence="11" type="ORF">HYH03_005152</name>
</gene>
<evidence type="ECO:0000259" key="10">
    <source>
        <dbReference type="PROSITE" id="PS50011"/>
    </source>
</evidence>
<dbReference type="PANTHER" id="PTHR44329:SF214">
    <property type="entry name" value="PROTEIN KINASE DOMAIN-CONTAINING PROTEIN"/>
    <property type="match status" value="1"/>
</dbReference>
<keyword evidence="8" id="KW-0812">Transmembrane</keyword>
<dbReference type="GO" id="GO:0005524">
    <property type="term" value="F:ATP binding"/>
    <property type="evidence" value="ECO:0007669"/>
    <property type="project" value="UniProtKB-UniRule"/>
</dbReference>
<evidence type="ECO:0000256" key="4">
    <source>
        <dbReference type="ARBA" id="ARBA00022777"/>
    </source>
</evidence>
<dbReference type="OrthoDB" id="536504at2759"/>
<dbReference type="Gene3D" id="1.10.510.10">
    <property type="entry name" value="Transferase(Phosphotransferase) domain 1"/>
    <property type="match status" value="1"/>
</dbReference>
<dbReference type="PANTHER" id="PTHR44329">
    <property type="entry name" value="SERINE/THREONINE-PROTEIN KINASE TNNI3K-RELATED"/>
    <property type="match status" value="1"/>
</dbReference>
<dbReference type="AlphaFoldDB" id="A0A835Y677"/>
<keyword evidence="9" id="KW-0732">Signal</keyword>
<dbReference type="PROSITE" id="PS50011">
    <property type="entry name" value="PROTEIN_KINASE_DOM"/>
    <property type="match status" value="1"/>
</dbReference>
<evidence type="ECO:0000256" key="2">
    <source>
        <dbReference type="ARBA" id="ARBA00022679"/>
    </source>
</evidence>
<comment type="caution">
    <text evidence="11">The sequence shown here is derived from an EMBL/GenBank/DDBJ whole genome shotgun (WGS) entry which is preliminary data.</text>
</comment>
<dbReference type="InterPro" id="IPR008271">
    <property type="entry name" value="Ser/Thr_kinase_AS"/>
</dbReference>
<dbReference type="SUPFAM" id="SSF56112">
    <property type="entry name" value="Protein kinase-like (PK-like)"/>
    <property type="match status" value="1"/>
</dbReference>
<organism evidence="11 12">
    <name type="scientific">Edaphochlamys debaryana</name>
    <dbReference type="NCBI Taxonomy" id="47281"/>
    <lineage>
        <taxon>Eukaryota</taxon>
        <taxon>Viridiplantae</taxon>
        <taxon>Chlorophyta</taxon>
        <taxon>core chlorophytes</taxon>
        <taxon>Chlorophyceae</taxon>
        <taxon>CS clade</taxon>
        <taxon>Chlamydomonadales</taxon>
        <taxon>Chlamydomonadales incertae sedis</taxon>
        <taxon>Edaphochlamys</taxon>
    </lineage>
</organism>
<feature type="compositionally biased region" description="Low complexity" evidence="7">
    <location>
        <begin position="343"/>
        <end position="354"/>
    </location>
</feature>
<evidence type="ECO:0000256" key="6">
    <source>
        <dbReference type="PROSITE-ProRule" id="PRU10141"/>
    </source>
</evidence>
<dbReference type="InterPro" id="IPR051681">
    <property type="entry name" value="Ser/Thr_Kinases-Pseudokinases"/>
</dbReference>
<keyword evidence="2" id="KW-0808">Transferase</keyword>
<feature type="domain" description="Protein kinase" evidence="10">
    <location>
        <begin position="550"/>
        <end position="825"/>
    </location>
</feature>
<evidence type="ECO:0000313" key="11">
    <source>
        <dbReference type="EMBL" id="KAG2496743.1"/>
    </source>
</evidence>
<dbReference type="PROSITE" id="PS00108">
    <property type="entry name" value="PROTEIN_KINASE_ST"/>
    <property type="match status" value="1"/>
</dbReference>
<protein>
    <recommendedName>
        <fullName evidence="10">Protein kinase domain-containing protein</fullName>
    </recommendedName>
</protein>
<keyword evidence="1" id="KW-0723">Serine/threonine-protein kinase</keyword>
<keyword evidence="12" id="KW-1185">Reference proteome</keyword>
<keyword evidence="8" id="KW-0472">Membrane</keyword>